<proteinExistence type="predicted"/>
<sequence length="268" mass="29975">MHNTSVPSSSVVLVTPDMAREWLKLNTHNRKVRERAVADYARDMAASKWLMNGEAIKFSASGSLLDGQHRLHAVIAANTPVLMLVVTGLDDATQETMDAGRKRTTGDAFALRGETNFTVLAAVLKRVWLWDQGDHRFTQNRVPTTAECAQLLAERPEIRRSVEIAARVHGAFRYIPQSAVGTAHHLFSRIDTAQAVWFFARLGDGAELPTGHPVLTLRNRVMSERADRRAVPDFRYMAYLIRAWNAVRDGRELGRIIQAPDAPMPMPK</sequence>
<dbReference type="RefSeq" id="WP_397614852.1">
    <property type="nucleotide sequence ID" value="NZ_JBIRRB010000018.1"/>
</dbReference>
<reference evidence="1 2" key="1">
    <citation type="submission" date="2024-10" db="EMBL/GenBank/DDBJ databases">
        <title>The Natural Products Discovery Center: Release of the First 8490 Sequenced Strains for Exploring Actinobacteria Biosynthetic Diversity.</title>
        <authorList>
            <person name="Kalkreuter E."/>
            <person name="Kautsar S.A."/>
            <person name="Yang D."/>
            <person name="Bader C.D."/>
            <person name="Teijaro C.N."/>
            <person name="Fluegel L."/>
            <person name="Davis C.M."/>
            <person name="Simpson J.R."/>
            <person name="Lauterbach L."/>
            <person name="Steele A.D."/>
            <person name="Gui C."/>
            <person name="Meng S."/>
            <person name="Li G."/>
            <person name="Viehrig K."/>
            <person name="Ye F."/>
            <person name="Su P."/>
            <person name="Kiefer A.F."/>
            <person name="Nichols A."/>
            <person name="Cepeda A.J."/>
            <person name="Yan W."/>
            <person name="Fan B."/>
            <person name="Jiang Y."/>
            <person name="Adhikari A."/>
            <person name="Zheng C.-J."/>
            <person name="Schuster L."/>
            <person name="Cowan T.M."/>
            <person name="Smanski M.J."/>
            <person name="Chevrette M.G."/>
            <person name="De Carvalho L.P.S."/>
            <person name="Shen B."/>
        </authorList>
    </citation>
    <scope>NUCLEOTIDE SEQUENCE [LARGE SCALE GENOMIC DNA]</scope>
    <source>
        <strain evidence="1 2">NPDC020979</strain>
    </source>
</reference>
<name>A0ABW7TCF5_9ACTN</name>
<dbReference type="EMBL" id="JBIRRB010000018">
    <property type="protein sequence ID" value="MFI0915228.1"/>
    <property type="molecule type" value="Genomic_DNA"/>
</dbReference>
<organism evidence="1 2">
    <name type="scientific">Streptomyces abikoensis</name>
    <dbReference type="NCBI Taxonomy" id="97398"/>
    <lineage>
        <taxon>Bacteria</taxon>
        <taxon>Bacillati</taxon>
        <taxon>Actinomycetota</taxon>
        <taxon>Actinomycetes</taxon>
        <taxon>Kitasatosporales</taxon>
        <taxon>Streptomycetaceae</taxon>
        <taxon>Streptomyces</taxon>
    </lineage>
</organism>
<evidence type="ECO:0000313" key="2">
    <source>
        <dbReference type="Proteomes" id="UP001611162"/>
    </source>
</evidence>
<keyword evidence="2" id="KW-1185">Reference proteome</keyword>
<gene>
    <name evidence="1" type="ORF">ACH4TF_33070</name>
</gene>
<accession>A0ABW7TCF5</accession>
<protein>
    <submittedName>
        <fullName evidence="1">Uncharacterized protein</fullName>
    </submittedName>
</protein>
<evidence type="ECO:0000313" key="1">
    <source>
        <dbReference type="EMBL" id="MFI0915228.1"/>
    </source>
</evidence>
<comment type="caution">
    <text evidence="1">The sequence shown here is derived from an EMBL/GenBank/DDBJ whole genome shotgun (WGS) entry which is preliminary data.</text>
</comment>
<dbReference type="Proteomes" id="UP001611162">
    <property type="component" value="Unassembled WGS sequence"/>
</dbReference>